<comment type="caution">
    <text evidence="2">The sequence shown here is derived from an EMBL/GenBank/DDBJ whole genome shotgun (WGS) entry which is preliminary data.</text>
</comment>
<evidence type="ECO:0000313" key="2">
    <source>
        <dbReference type="EMBL" id="MEQ2219905.1"/>
    </source>
</evidence>
<sequence length="104" mass="11612">MDTLMFEHGVHYGQSVTSTEVHKQNTTWIQIKVPFLPIMPLQVSLSFPMWPLKSPSRIMESPGGALSSTPDRDTTNEKSVQLKLAPVFRMKSSYSNLGSVSNCK</sequence>
<organism evidence="2 3">
    <name type="scientific">Xenoophorus captivus</name>
    <dbReference type="NCBI Taxonomy" id="1517983"/>
    <lineage>
        <taxon>Eukaryota</taxon>
        <taxon>Metazoa</taxon>
        <taxon>Chordata</taxon>
        <taxon>Craniata</taxon>
        <taxon>Vertebrata</taxon>
        <taxon>Euteleostomi</taxon>
        <taxon>Actinopterygii</taxon>
        <taxon>Neopterygii</taxon>
        <taxon>Teleostei</taxon>
        <taxon>Neoteleostei</taxon>
        <taxon>Acanthomorphata</taxon>
        <taxon>Ovalentaria</taxon>
        <taxon>Atherinomorphae</taxon>
        <taxon>Cyprinodontiformes</taxon>
        <taxon>Goodeidae</taxon>
        <taxon>Xenoophorus</taxon>
    </lineage>
</organism>
<keyword evidence="3" id="KW-1185">Reference proteome</keyword>
<dbReference type="Proteomes" id="UP001434883">
    <property type="component" value="Unassembled WGS sequence"/>
</dbReference>
<evidence type="ECO:0000256" key="1">
    <source>
        <dbReference type="SAM" id="MobiDB-lite"/>
    </source>
</evidence>
<name>A0ABV0SI40_9TELE</name>
<gene>
    <name evidence="2" type="ORF">XENOCAPTIV_028577</name>
</gene>
<proteinExistence type="predicted"/>
<protein>
    <submittedName>
        <fullName evidence="2">Uncharacterized protein</fullName>
    </submittedName>
</protein>
<dbReference type="EMBL" id="JAHRIN010083495">
    <property type="protein sequence ID" value="MEQ2219905.1"/>
    <property type="molecule type" value="Genomic_DNA"/>
</dbReference>
<reference evidence="2 3" key="1">
    <citation type="submission" date="2021-06" db="EMBL/GenBank/DDBJ databases">
        <authorList>
            <person name="Palmer J.M."/>
        </authorList>
    </citation>
    <scope>NUCLEOTIDE SEQUENCE [LARGE SCALE GENOMIC DNA]</scope>
    <source>
        <strain evidence="2 3">XC_2019</strain>
        <tissue evidence="2">Muscle</tissue>
    </source>
</reference>
<feature type="region of interest" description="Disordered" evidence="1">
    <location>
        <begin position="60"/>
        <end position="80"/>
    </location>
</feature>
<evidence type="ECO:0000313" key="3">
    <source>
        <dbReference type="Proteomes" id="UP001434883"/>
    </source>
</evidence>
<accession>A0ABV0SI40</accession>